<reference evidence="3" key="1">
    <citation type="journal article" date="2019" name="Int. J. Syst. Evol. Microbiol.">
        <title>The Global Catalogue of Microorganisms (GCM) 10K type strain sequencing project: providing services to taxonomists for standard genome sequencing and annotation.</title>
        <authorList>
            <consortium name="The Broad Institute Genomics Platform"/>
            <consortium name="The Broad Institute Genome Sequencing Center for Infectious Disease"/>
            <person name="Wu L."/>
            <person name="Ma J."/>
        </authorList>
    </citation>
    <scope>NUCLEOTIDE SEQUENCE [LARGE SCALE GENOMIC DNA]</scope>
    <source>
        <strain evidence="3">DT28</strain>
    </source>
</reference>
<dbReference type="Proteomes" id="UP001595962">
    <property type="component" value="Unassembled WGS sequence"/>
</dbReference>
<proteinExistence type="predicted"/>
<dbReference type="EMBL" id="JBHSGB010000006">
    <property type="protein sequence ID" value="MFC4654823.1"/>
    <property type="molecule type" value="Genomic_DNA"/>
</dbReference>
<evidence type="ECO:0000256" key="1">
    <source>
        <dbReference type="SAM" id="MobiDB-lite"/>
    </source>
</evidence>
<dbReference type="Pfam" id="PF03843">
    <property type="entry name" value="Slp"/>
    <property type="match status" value="1"/>
</dbReference>
<dbReference type="PANTHER" id="PTHR37530">
    <property type="entry name" value="OUTER MEMBRANE PROTEIN SLP"/>
    <property type="match status" value="1"/>
</dbReference>
<dbReference type="PANTHER" id="PTHR37530:SF1">
    <property type="entry name" value="OUTER MEMBRANE PROTEIN SLP"/>
    <property type="match status" value="1"/>
</dbReference>
<comment type="caution">
    <text evidence="2">The sequence shown here is derived from an EMBL/GenBank/DDBJ whole genome shotgun (WGS) entry which is preliminary data.</text>
</comment>
<evidence type="ECO:0000313" key="3">
    <source>
        <dbReference type="Proteomes" id="UP001595962"/>
    </source>
</evidence>
<dbReference type="NCBIfam" id="TIGR00752">
    <property type="entry name" value="slp"/>
    <property type="match status" value="1"/>
</dbReference>
<feature type="region of interest" description="Disordered" evidence="1">
    <location>
        <begin position="180"/>
        <end position="199"/>
    </location>
</feature>
<evidence type="ECO:0000313" key="2">
    <source>
        <dbReference type="EMBL" id="MFC4654823.1"/>
    </source>
</evidence>
<gene>
    <name evidence="2" type="ORF">ACFO3I_07345</name>
</gene>
<dbReference type="PIRSF" id="PIRSF004982">
    <property type="entry name" value="SlP"/>
    <property type="match status" value="1"/>
</dbReference>
<name>A0ABV9JKR3_9GAMM</name>
<keyword evidence="2" id="KW-0449">Lipoprotein</keyword>
<accession>A0ABV9JKR3</accession>
<organism evidence="2 3">
    <name type="scientific">Rheinheimera marina</name>
    <dbReference type="NCBI Taxonomy" id="1774958"/>
    <lineage>
        <taxon>Bacteria</taxon>
        <taxon>Pseudomonadati</taxon>
        <taxon>Pseudomonadota</taxon>
        <taxon>Gammaproteobacteria</taxon>
        <taxon>Chromatiales</taxon>
        <taxon>Chromatiaceae</taxon>
        <taxon>Rheinheimera</taxon>
    </lineage>
</organism>
<dbReference type="RefSeq" id="WP_377332943.1">
    <property type="nucleotide sequence ID" value="NZ_JBHSGB010000006.1"/>
</dbReference>
<protein>
    <submittedName>
        <fullName evidence="2">Slp family lipoprotein</fullName>
    </submittedName>
</protein>
<dbReference type="InterPro" id="IPR004658">
    <property type="entry name" value="OMP_Slp"/>
</dbReference>
<dbReference type="PROSITE" id="PS51257">
    <property type="entry name" value="PROKAR_LIPOPROTEIN"/>
    <property type="match status" value="1"/>
</dbReference>
<sequence length="199" mass="22252">MIKQSVAILFGLVVLAGCASYPEQVRIADNVALVNYDTAVQAGTDFGTARWSGVIAAVSNQKDKTRLEVVYFPSGSNGRPAVSDQSHGRFVAYIKGFLDPMVYQQGKSVTVLGELGRKEQGKVDQYEYVYPVINDAKVYVWPKLQDTRVEYVDPWPYYRPYPYWSGFYGPGIRVKTITKQTTTTQGPVHVDNNKTKVQP</sequence>
<keyword evidence="3" id="KW-1185">Reference proteome</keyword>